<evidence type="ECO:0000313" key="2">
    <source>
        <dbReference type="Proteomes" id="UP000805193"/>
    </source>
</evidence>
<comment type="caution">
    <text evidence="1">The sequence shown here is derived from an EMBL/GenBank/DDBJ whole genome shotgun (WGS) entry which is preliminary data.</text>
</comment>
<reference evidence="1 2" key="1">
    <citation type="journal article" date="2020" name="Cell">
        <title>Large-Scale Comparative Analyses of Tick Genomes Elucidate Their Genetic Diversity and Vector Capacities.</title>
        <authorList>
            <consortium name="Tick Genome and Microbiome Consortium (TIGMIC)"/>
            <person name="Jia N."/>
            <person name="Wang J."/>
            <person name="Shi W."/>
            <person name="Du L."/>
            <person name="Sun Y."/>
            <person name="Zhan W."/>
            <person name="Jiang J.F."/>
            <person name="Wang Q."/>
            <person name="Zhang B."/>
            <person name="Ji P."/>
            <person name="Bell-Sakyi L."/>
            <person name="Cui X.M."/>
            <person name="Yuan T.T."/>
            <person name="Jiang B.G."/>
            <person name="Yang W.F."/>
            <person name="Lam T.T."/>
            <person name="Chang Q.C."/>
            <person name="Ding S.J."/>
            <person name="Wang X.J."/>
            <person name="Zhu J.G."/>
            <person name="Ruan X.D."/>
            <person name="Zhao L."/>
            <person name="Wei J.T."/>
            <person name="Ye R.Z."/>
            <person name="Que T.C."/>
            <person name="Du C.H."/>
            <person name="Zhou Y.H."/>
            <person name="Cheng J.X."/>
            <person name="Dai P.F."/>
            <person name="Guo W.B."/>
            <person name="Han X.H."/>
            <person name="Huang E.J."/>
            <person name="Li L.F."/>
            <person name="Wei W."/>
            <person name="Gao Y.C."/>
            <person name="Liu J.Z."/>
            <person name="Shao H.Z."/>
            <person name="Wang X."/>
            <person name="Wang C.C."/>
            <person name="Yang T.C."/>
            <person name="Huo Q.B."/>
            <person name="Li W."/>
            <person name="Chen H.Y."/>
            <person name="Chen S.E."/>
            <person name="Zhou L.G."/>
            <person name="Ni X.B."/>
            <person name="Tian J.H."/>
            <person name="Sheng Y."/>
            <person name="Liu T."/>
            <person name="Pan Y.S."/>
            <person name="Xia L.Y."/>
            <person name="Li J."/>
            <person name="Zhao F."/>
            <person name="Cao W.C."/>
        </authorList>
    </citation>
    <scope>NUCLEOTIDE SEQUENCE [LARGE SCALE GENOMIC DNA]</scope>
    <source>
        <strain evidence="1">Iper-2018</strain>
    </source>
</reference>
<dbReference type="EMBL" id="JABSTQ010010539">
    <property type="protein sequence ID" value="KAG0420117.1"/>
    <property type="molecule type" value="Genomic_DNA"/>
</dbReference>
<accession>A0AC60PIY4</accession>
<name>A0AC60PIY4_IXOPE</name>
<organism evidence="1 2">
    <name type="scientific">Ixodes persulcatus</name>
    <name type="common">Taiga tick</name>
    <dbReference type="NCBI Taxonomy" id="34615"/>
    <lineage>
        <taxon>Eukaryota</taxon>
        <taxon>Metazoa</taxon>
        <taxon>Ecdysozoa</taxon>
        <taxon>Arthropoda</taxon>
        <taxon>Chelicerata</taxon>
        <taxon>Arachnida</taxon>
        <taxon>Acari</taxon>
        <taxon>Parasitiformes</taxon>
        <taxon>Ixodida</taxon>
        <taxon>Ixodoidea</taxon>
        <taxon>Ixodidae</taxon>
        <taxon>Ixodinae</taxon>
        <taxon>Ixodes</taxon>
    </lineage>
</organism>
<protein>
    <submittedName>
        <fullName evidence="1">Uncharacterized protein</fullName>
    </submittedName>
</protein>
<sequence length="1112" mass="120610">MVLPPLSELCPCISLQLIRLAAAGATADSPRMLGELFLRCSHCERSFTGPTAVAALRDHLMCAHSDPRGKGLCPLSPPDLKAADQASPDLNGLTSTAFVCAKCNASFSKKEHLDKHDLLHNPAPAGQDENAVLRKFKCTEPTCGKAFKFKHHLKEHMRIHSGEKPFECQHCRKRFSHSGSYSSHMTSKKCLIVNLKVRKMDTKAARGRASNGGSQNNNNNTFRPIIPKFGAGGEVSVSPLAGSGPYLYDRFPFSAPDYGHSQSAPGGGGQGSAPQPFPSPYASPLALHHLLATQFPGSALPAHYLPLAPTYNEMAQILQARTAEKCGPLVGNGSSKTPSVDYVKKMFEFMESAAVKQDNGSPSPASKKNGLLPELLAAGPLHSSGADESDRYSSSCRRDYRCRHCKTASFDSPLALYQHERFMCSANRDVNRNLVQDLKVPKTEPGHESSSSDTNCDSGDEGELRSSKISEKGAMLLDTAFFINPSPGKKDIASLAQAIGSSTRAVRAWFENASKRPSSRASSYSPTSVPAKSVDFRSLLPASYAPGSAFGDAEPLLKSPRSNPPNDAEQPLDLSVKSKSGPSWSNGADSDNEYEALNLSRKSPRTSTPREGHHPASNGHSAVPERHLSPSARSFAPYAASEDYKMSLLHRHSPSPLLPAASKYLALSALKGYDLDGQVDLHRYRESFADRQQHGFPPVFSEPSSVAGLLLASPHAALSPPSADFIRSSTSSDSHDGTASPHGASNLCDGKMAVSPYYHDDPIDGEPGSPKMKAFQRRAFKQGELGSGAGDDSVAEDSPSTDDDPRQPGAKKRKLSARGDSASEEGMFSCDQCDKMFSKQSSLARHKYEHSGQRPHKCDVCEKAFKHKHHLTEHKRLHSGEKPFQCQKCLKRFSHSGSYSQHMNHRFSYCKPYRENGNTVAPAPFHAAATARTSTHAAVQPAGLRRLLVRGLDDRNERVHNPESVFRGKSFARMRVKGLLNILPAQRTETWAGWLPIKEPRASPSDGPEEGELGEPLPHNRGRAACARASNRAGGESPLLGNFLQSKTEKPLTSKDVENVVARLSGRKKPDIEQLGEEIKELFWQDPTAAVTLGTNDSNEMELLLIQTSMMA</sequence>
<proteinExistence type="predicted"/>
<dbReference type="Proteomes" id="UP000805193">
    <property type="component" value="Unassembled WGS sequence"/>
</dbReference>
<evidence type="ECO:0000313" key="1">
    <source>
        <dbReference type="EMBL" id="KAG0420117.1"/>
    </source>
</evidence>
<keyword evidence="2" id="KW-1185">Reference proteome</keyword>
<gene>
    <name evidence="1" type="ORF">HPB47_003648</name>
</gene>